<gene>
    <name evidence="1" type="ORF">GJQ55_09185</name>
</gene>
<keyword evidence="2" id="KW-1185">Reference proteome</keyword>
<accession>A0A9E8FMR0</accession>
<dbReference type="AlphaFoldDB" id="A0A9E8FMR0"/>
<organism evidence="1 2">
    <name type="scientific">Venatoribacter cucullus</name>
    <dbReference type="NCBI Taxonomy" id="2661630"/>
    <lineage>
        <taxon>Bacteria</taxon>
        <taxon>Pseudomonadati</taxon>
        <taxon>Pseudomonadota</taxon>
        <taxon>Gammaproteobacteria</taxon>
        <taxon>Oceanospirillales</taxon>
        <taxon>Oceanospirillaceae</taxon>
        <taxon>Venatoribacter</taxon>
    </lineage>
</organism>
<evidence type="ECO:0000313" key="1">
    <source>
        <dbReference type="EMBL" id="QQD24623.1"/>
    </source>
</evidence>
<dbReference type="RefSeq" id="WP_228344682.1">
    <property type="nucleotide sequence ID" value="NZ_CP045550.1"/>
</dbReference>
<reference evidence="1 2" key="1">
    <citation type="submission" date="2019-11" db="EMBL/GenBank/DDBJ databases">
        <title>Venatorbacter sp. nov. a predator of Campylobacter and other Gram-negative bacteria.</title>
        <authorList>
            <person name="Saeedi A."/>
            <person name="Cummings N.J."/>
            <person name="Connerton I.F."/>
            <person name="Connerton P.L."/>
        </authorList>
    </citation>
    <scope>NUCLEOTIDE SEQUENCE [LARGE SCALE GENOMIC DNA]</scope>
    <source>
        <strain evidence="1">XL5</strain>
    </source>
</reference>
<name>A0A9E8FMR0_9GAMM</name>
<dbReference type="Proteomes" id="UP000596074">
    <property type="component" value="Chromosome"/>
</dbReference>
<dbReference type="EMBL" id="CP046056">
    <property type="protein sequence ID" value="QQD24623.1"/>
    <property type="molecule type" value="Genomic_DNA"/>
</dbReference>
<protein>
    <submittedName>
        <fullName evidence="1">Uncharacterized protein</fullName>
    </submittedName>
</protein>
<dbReference type="KEGG" id="vcw:GJQ55_09185"/>
<proteinExistence type="predicted"/>
<evidence type="ECO:0000313" key="2">
    <source>
        <dbReference type="Proteomes" id="UP000596074"/>
    </source>
</evidence>
<sequence length="147" mass="17091">MSNFDQESIVYGVIRHIPAADPFTARVHRRANWSAIQSLPLGVDDEWSLLCREMFSMPGDDVFSGTYQTQLIHFAASYKAVEYEWEHWLRQFETLLKSMYWVSATVHLETELSGKHTFNWNAEQGHCPSDADLRMNCEWEREAGFAI</sequence>